<name>A0A9P4M5H7_9PEZI</name>
<dbReference type="EMBL" id="ML978132">
    <property type="protein sequence ID" value="KAF2095322.1"/>
    <property type="molecule type" value="Genomic_DNA"/>
</dbReference>
<dbReference type="GO" id="GO:0008843">
    <property type="term" value="F:endochitinase activity"/>
    <property type="evidence" value="ECO:0007669"/>
    <property type="project" value="UniProtKB-EC"/>
</dbReference>
<dbReference type="GO" id="GO:0000272">
    <property type="term" value="P:polysaccharide catabolic process"/>
    <property type="evidence" value="ECO:0007669"/>
    <property type="project" value="UniProtKB-KW"/>
</dbReference>
<dbReference type="Proteomes" id="UP000799772">
    <property type="component" value="Unassembled WGS sequence"/>
</dbReference>
<dbReference type="SUPFAM" id="SSF51445">
    <property type="entry name" value="(Trans)glycosidases"/>
    <property type="match status" value="1"/>
</dbReference>
<comment type="catalytic activity">
    <reaction evidence="1">
        <text>Random endo-hydrolysis of N-acetyl-beta-D-glucosaminide (1-&gt;4)-beta-linkages in chitin and chitodextrins.</text>
        <dbReference type="EC" id="3.2.1.14"/>
    </reaction>
</comment>
<dbReference type="InterPro" id="IPR017853">
    <property type="entry name" value="GH"/>
</dbReference>
<evidence type="ECO:0000313" key="10">
    <source>
        <dbReference type="EMBL" id="KAF2095322.1"/>
    </source>
</evidence>
<keyword evidence="4" id="KW-0146">Chitin degradation</keyword>
<evidence type="ECO:0000256" key="1">
    <source>
        <dbReference type="ARBA" id="ARBA00000822"/>
    </source>
</evidence>
<accession>A0A9P4M5H7</accession>
<feature type="signal peptide" evidence="8">
    <location>
        <begin position="1"/>
        <end position="26"/>
    </location>
</feature>
<evidence type="ECO:0000256" key="5">
    <source>
        <dbReference type="ARBA" id="ARBA00023277"/>
    </source>
</evidence>
<proteinExistence type="predicted"/>
<evidence type="ECO:0000313" key="11">
    <source>
        <dbReference type="Proteomes" id="UP000799772"/>
    </source>
</evidence>
<dbReference type="PANTHER" id="PTHR45708:SF60">
    <property type="entry name" value="III CHITINASE, PUTATIVE (AFU_ORTHOLOGUE AFUA_5G03850)-RELATED"/>
    <property type="match status" value="1"/>
</dbReference>
<dbReference type="PROSITE" id="PS01095">
    <property type="entry name" value="GH18_1"/>
    <property type="match status" value="1"/>
</dbReference>
<evidence type="ECO:0000259" key="9">
    <source>
        <dbReference type="PROSITE" id="PS51910"/>
    </source>
</evidence>
<dbReference type="InterPro" id="IPR050542">
    <property type="entry name" value="Glycosyl_Hydrlase18_Chitinase"/>
</dbReference>
<protein>
    <recommendedName>
        <fullName evidence="2">chitinase</fullName>
        <ecNumber evidence="2">3.2.1.14</ecNumber>
    </recommendedName>
</protein>
<organism evidence="10 11">
    <name type="scientific">Rhizodiscina lignyota</name>
    <dbReference type="NCBI Taxonomy" id="1504668"/>
    <lineage>
        <taxon>Eukaryota</taxon>
        <taxon>Fungi</taxon>
        <taxon>Dikarya</taxon>
        <taxon>Ascomycota</taxon>
        <taxon>Pezizomycotina</taxon>
        <taxon>Dothideomycetes</taxon>
        <taxon>Pleosporomycetidae</taxon>
        <taxon>Aulographales</taxon>
        <taxon>Rhizodiscinaceae</taxon>
        <taxon>Rhizodiscina</taxon>
    </lineage>
</organism>
<keyword evidence="3 10" id="KW-0378">Hydrolase</keyword>
<feature type="chain" id="PRO_5040182721" description="chitinase" evidence="8">
    <location>
        <begin position="27"/>
        <end position="357"/>
    </location>
</feature>
<reference evidence="10" key="1">
    <citation type="journal article" date="2020" name="Stud. Mycol.">
        <title>101 Dothideomycetes genomes: a test case for predicting lifestyles and emergence of pathogens.</title>
        <authorList>
            <person name="Haridas S."/>
            <person name="Albert R."/>
            <person name="Binder M."/>
            <person name="Bloem J."/>
            <person name="Labutti K."/>
            <person name="Salamov A."/>
            <person name="Andreopoulos B."/>
            <person name="Baker S."/>
            <person name="Barry K."/>
            <person name="Bills G."/>
            <person name="Bluhm B."/>
            <person name="Cannon C."/>
            <person name="Castanera R."/>
            <person name="Culley D."/>
            <person name="Daum C."/>
            <person name="Ezra D."/>
            <person name="Gonzalez J."/>
            <person name="Henrissat B."/>
            <person name="Kuo A."/>
            <person name="Liang C."/>
            <person name="Lipzen A."/>
            <person name="Lutzoni F."/>
            <person name="Magnuson J."/>
            <person name="Mondo S."/>
            <person name="Nolan M."/>
            <person name="Ohm R."/>
            <person name="Pangilinan J."/>
            <person name="Park H.-J."/>
            <person name="Ramirez L."/>
            <person name="Alfaro M."/>
            <person name="Sun H."/>
            <person name="Tritt A."/>
            <person name="Yoshinaga Y."/>
            <person name="Zwiers L.-H."/>
            <person name="Turgeon B."/>
            <person name="Goodwin S."/>
            <person name="Spatafora J."/>
            <person name="Crous P."/>
            <person name="Grigoriev I."/>
        </authorList>
    </citation>
    <scope>NUCLEOTIDE SEQUENCE</scope>
    <source>
        <strain evidence="10">CBS 133067</strain>
    </source>
</reference>
<comment type="caution">
    <text evidence="10">The sequence shown here is derived from an EMBL/GenBank/DDBJ whole genome shotgun (WGS) entry which is preliminary data.</text>
</comment>
<evidence type="ECO:0000256" key="4">
    <source>
        <dbReference type="ARBA" id="ARBA00023024"/>
    </source>
</evidence>
<keyword evidence="8" id="KW-0732">Signal</keyword>
<dbReference type="InterPro" id="IPR001223">
    <property type="entry name" value="Glyco_hydro18_cat"/>
</dbReference>
<dbReference type="PROSITE" id="PS51910">
    <property type="entry name" value="GH18_2"/>
    <property type="match status" value="1"/>
</dbReference>
<dbReference type="GO" id="GO:0005576">
    <property type="term" value="C:extracellular region"/>
    <property type="evidence" value="ECO:0007669"/>
    <property type="project" value="TreeGrafter"/>
</dbReference>
<evidence type="ECO:0000256" key="6">
    <source>
        <dbReference type="ARBA" id="ARBA00023295"/>
    </source>
</evidence>
<dbReference type="PANTHER" id="PTHR45708">
    <property type="entry name" value="ENDOCHITINASE"/>
    <property type="match status" value="1"/>
</dbReference>
<evidence type="ECO:0000256" key="8">
    <source>
        <dbReference type="SAM" id="SignalP"/>
    </source>
</evidence>
<feature type="domain" description="GH18" evidence="9">
    <location>
        <begin position="38"/>
        <end position="334"/>
    </location>
</feature>
<keyword evidence="7" id="KW-0624">Polysaccharide degradation</keyword>
<evidence type="ECO:0000256" key="3">
    <source>
        <dbReference type="ARBA" id="ARBA00022801"/>
    </source>
</evidence>
<evidence type="ECO:0000256" key="7">
    <source>
        <dbReference type="ARBA" id="ARBA00023326"/>
    </source>
</evidence>
<keyword evidence="6" id="KW-0326">Glycosidase</keyword>
<dbReference type="GO" id="GO:0006032">
    <property type="term" value="P:chitin catabolic process"/>
    <property type="evidence" value="ECO:0007669"/>
    <property type="project" value="UniProtKB-KW"/>
</dbReference>
<dbReference type="EC" id="3.2.1.14" evidence="2"/>
<keyword evidence="11" id="KW-1185">Reference proteome</keyword>
<gene>
    <name evidence="10" type="ORF">NA57DRAFT_60056</name>
</gene>
<dbReference type="AlphaFoldDB" id="A0A9P4M5H7"/>
<dbReference type="OrthoDB" id="3012298at2759"/>
<keyword evidence="5" id="KW-0119">Carbohydrate metabolism</keyword>
<dbReference type="Gene3D" id="3.20.20.80">
    <property type="entry name" value="Glycosidases"/>
    <property type="match status" value="1"/>
</dbReference>
<evidence type="ECO:0000256" key="2">
    <source>
        <dbReference type="ARBA" id="ARBA00012729"/>
    </source>
</evidence>
<sequence length="357" mass="39478">MMFSTSFSKCFIGISILSSLLSPVLSAANTSPNSTSDPRIIYYHGTLTERGKHISLLPLINNSSDIVVSHLILASLQVWPPGNEFEGLNVWTGGWDTPINASNLTEFWSDKAQLQKNGIKVIGSLLGSYPSMQLANESTWEQEYKYLHDGLKTHDFDGIDLDIEDANPQRTPRSITLNNTIRLIDSIRKDFGPDFLITMSPVASCLSSKCSSQGCISGFDYKALEQQRGKDIAFYNAQFYNGFGDANTPQCYEDIVSNGFAPEKVVMGVPSSPSSTECSGWVPWDQLQKTLKALNTKYLAFGGVFGWEYFDSEPGGQTAPWEWSQLMAQWLGVSNATNVKPRKETACKSKNAVKFRA</sequence>
<dbReference type="InterPro" id="IPR001579">
    <property type="entry name" value="Glyco_hydro_18_chit_AS"/>
</dbReference>